<comment type="subcellular location">
    <subcellularLocation>
        <location evidence="1 14">Cell membrane</location>
        <topology evidence="1 14">Multi-pass membrane protein</topology>
    </subcellularLocation>
</comment>
<feature type="transmembrane region" description="Helical" evidence="14">
    <location>
        <begin position="117"/>
        <end position="134"/>
    </location>
</feature>
<dbReference type="RefSeq" id="WP_057624276.1">
    <property type="nucleotide sequence ID" value="NZ_LKHV02000001.1"/>
</dbReference>
<evidence type="ECO:0000256" key="3">
    <source>
        <dbReference type="ARBA" id="ARBA00012374"/>
    </source>
</evidence>
<feature type="transmembrane region" description="Helical" evidence="14">
    <location>
        <begin position="186"/>
        <end position="206"/>
    </location>
</feature>
<dbReference type="PANTHER" id="PTHR30622:SF4">
    <property type="entry name" value="UNDECAPRENYL-DIPHOSPHATASE"/>
    <property type="match status" value="1"/>
</dbReference>
<comment type="caution">
    <text evidence="15">The sequence shown here is derived from an EMBL/GenBank/DDBJ whole genome shotgun (WGS) entry which is preliminary data.</text>
</comment>
<accession>A0A0Q9YDR4</accession>
<evidence type="ECO:0000256" key="10">
    <source>
        <dbReference type="ARBA" id="ARBA00023251"/>
    </source>
</evidence>
<dbReference type="PANTHER" id="PTHR30622">
    <property type="entry name" value="UNDECAPRENYL-DIPHOSPHATASE"/>
    <property type="match status" value="1"/>
</dbReference>
<evidence type="ECO:0000313" key="15">
    <source>
        <dbReference type="EMBL" id="KRG18683.1"/>
    </source>
</evidence>
<evidence type="ECO:0000256" key="6">
    <source>
        <dbReference type="ARBA" id="ARBA00022692"/>
    </source>
</evidence>
<dbReference type="GO" id="GO:0005886">
    <property type="term" value="C:plasma membrane"/>
    <property type="evidence" value="ECO:0007669"/>
    <property type="project" value="UniProtKB-SubCell"/>
</dbReference>
<evidence type="ECO:0000256" key="2">
    <source>
        <dbReference type="ARBA" id="ARBA00010621"/>
    </source>
</evidence>
<dbReference type="OrthoDB" id="9808289at2"/>
<evidence type="ECO:0000313" key="16">
    <source>
        <dbReference type="EMBL" id="MCS5709598.1"/>
    </source>
</evidence>
<dbReference type="EC" id="3.6.1.27" evidence="3 14"/>
<organism evidence="15">
    <name type="scientific">Candidatus Berkiella cookevillensis</name>
    <dbReference type="NCBI Taxonomy" id="437022"/>
    <lineage>
        <taxon>Bacteria</taxon>
        <taxon>Pseudomonadati</taxon>
        <taxon>Pseudomonadota</taxon>
        <taxon>Gammaproteobacteria</taxon>
        <taxon>Candidatus Berkiellales</taxon>
        <taxon>Candidatus Berkiellaceae</taxon>
        <taxon>Candidatus Berkiella</taxon>
    </lineage>
</organism>
<sequence length="268" mass="29529">MSEWLNVILLALTQGLTEFLPVSSSAHLILLPLIMHTPDQGLVFDISLHIGTLLAVLYYFRVKIKWLIIGFFKSFKPKTKMGVHSKLAWSLIIGSLPIAVGGMLLHSTIENFARSPLVIGYASILFGLLLYIAERIGSQARSLRSFTLKNALFIGCMQVMALIPGTSRSGITLTGGLFLGFNRKTAATFSFLLSIPAILMAGTYASTQLVNASIHMHWYDFMIGISVSAISAFCCIHLFLKLINKIGLLPFVIYRIILGTVLIFIFQS</sequence>
<dbReference type="InterPro" id="IPR003824">
    <property type="entry name" value="UppP"/>
</dbReference>
<evidence type="ECO:0000256" key="4">
    <source>
        <dbReference type="ARBA" id="ARBA00021581"/>
    </source>
</evidence>
<comment type="similarity">
    <text evidence="2 14">Belongs to the UppP family.</text>
</comment>
<keyword evidence="10 14" id="KW-0046">Antibiotic resistance</keyword>
<evidence type="ECO:0000256" key="11">
    <source>
        <dbReference type="ARBA" id="ARBA00032707"/>
    </source>
</evidence>
<dbReference type="PATRIC" id="fig|1590042.3.peg.1177"/>
<feature type="transmembrane region" description="Helical" evidence="14">
    <location>
        <begin position="218"/>
        <end position="240"/>
    </location>
</feature>
<dbReference type="GO" id="GO:0046677">
    <property type="term" value="P:response to antibiotic"/>
    <property type="evidence" value="ECO:0007669"/>
    <property type="project" value="UniProtKB-UniRule"/>
</dbReference>
<feature type="transmembrane region" description="Helical" evidence="14">
    <location>
        <begin position="87"/>
        <end position="105"/>
    </location>
</feature>
<comment type="catalytic activity">
    <reaction evidence="13 14">
        <text>di-trans,octa-cis-undecaprenyl diphosphate + H2O = di-trans,octa-cis-undecaprenyl phosphate + phosphate + H(+)</text>
        <dbReference type="Rhea" id="RHEA:28094"/>
        <dbReference type="ChEBI" id="CHEBI:15377"/>
        <dbReference type="ChEBI" id="CHEBI:15378"/>
        <dbReference type="ChEBI" id="CHEBI:43474"/>
        <dbReference type="ChEBI" id="CHEBI:58405"/>
        <dbReference type="ChEBI" id="CHEBI:60392"/>
        <dbReference type="EC" id="3.6.1.27"/>
    </reaction>
</comment>
<keyword evidence="14" id="KW-0133">Cell shape</keyword>
<reference evidence="16" key="3">
    <citation type="submission" date="2021-06" db="EMBL/GenBank/DDBJ databases">
        <title>Genomic Description and Analysis of Intracellular Bacteria, Candidatus Berkiella cookevillensis and Candidatus Berkiella aquae.</title>
        <authorList>
            <person name="Kidane D.T."/>
            <person name="Mehari Y.T."/>
            <person name="Rice F.C."/>
            <person name="Arivett B.A."/>
            <person name="Farone A.L."/>
            <person name="Berk S.G."/>
            <person name="Farone M.B."/>
        </authorList>
    </citation>
    <scope>NUCLEOTIDE SEQUENCE</scope>
    <source>
        <strain evidence="16">CC99</strain>
    </source>
</reference>
<evidence type="ECO:0000313" key="17">
    <source>
        <dbReference type="Proteomes" id="UP000051494"/>
    </source>
</evidence>
<evidence type="ECO:0000256" key="5">
    <source>
        <dbReference type="ARBA" id="ARBA00022475"/>
    </source>
</evidence>
<comment type="function">
    <text evidence="14">Catalyzes the dephosphorylation of undecaprenyl diphosphate (UPP). Confers resistance to bacitracin.</text>
</comment>
<dbReference type="NCBIfam" id="TIGR00753">
    <property type="entry name" value="undec_PP_bacA"/>
    <property type="match status" value="1"/>
</dbReference>
<evidence type="ECO:0000256" key="13">
    <source>
        <dbReference type="ARBA" id="ARBA00047594"/>
    </source>
</evidence>
<dbReference type="EMBL" id="LKHV01000005">
    <property type="protein sequence ID" value="KRG18683.1"/>
    <property type="molecule type" value="Genomic_DNA"/>
</dbReference>
<keyword evidence="7 14" id="KW-0378">Hydrolase</keyword>
<proteinExistence type="inferred from homology"/>
<keyword evidence="9 14" id="KW-0472">Membrane</keyword>
<evidence type="ECO:0000256" key="8">
    <source>
        <dbReference type="ARBA" id="ARBA00022989"/>
    </source>
</evidence>
<feature type="transmembrane region" description="Helical" evidence="14">
    <location>
        <begin position="246"/>
        <end position="266"/>
    </location>
</feature>
<feature type="transmembrane region" description="Helical" evidence="14">
    <location>
        <begin position="41"/>
        <end position="60"/>
    </location>
</feature>
<reference evidence="15" key="1">
    <citation type="submission" date="2015-09" db="EMBL/GenBank/DDBJ databases">
        <title>Draft Genome Sequences of Two Novel Amoeba-resistant Intranuclear Bacteria, Candidatus Berkiella cookevillensis and Candidatus Berkiella aquae.</title>
        <authorList>
            <person name="Mehari Y.T."/>
            <person name="Arivett B.A."/>
            <person name="Farone A.L."/>
            <person name="Gunderson J.H."/>
            <person name="Farone M.B."/>
        </authorList>
    </citation>
    <scope>NUCLEOTIDE SEQUENCE [LARGE SCALE GENOMIC DNA]</scope>
    <source>
        <strain evidence="15">CC99</strain>
    </source>
</reference>
<comment type="miscellaneous">
    <text evidence="14">Bacitracin is thought to be involved in the inhibition of peptidoglycan synthesis by sequestering undecaprenyl diphosphate, thereby reducing the pool of lipid carrier available.</text>
</comment>
<evidence type="ECO:0000256" key="14">
    <source>
        <dbReference type="HAMAP-Rule" id="MF_01006"/>
    </source>
</evidence>
<dbReference type="Proteomes" id="UP000051494">
    <property type="component" value="Unassembled WGS sequence"/>
</dbReference>
<gene>
    <name evidence="14 15" type="primary">uppP</name>
    <name evidence="15" type="ORF">CC99x_01163</name>
    <name evidence="16" type="ORF">CC99x_011895</name>
</gene>
<dbReference type="NCBIfam" id="NF001393">
    <property type="entry name" value="PRK00281.2-4"/>
    <property type="match status" value="1"/>
</dbReference>
<evidence type="ECO:0000256" key="7">
    <source>
        <dbReference type="ARBA" id="ARBA00022801"/>
    </source>
</evidence>
<keyword evidence="14" id="KW-0961">Cell wall biogenesis/degradation</keyword>
<dbReference type="EMBL" id="LKHV02000001">
    <property type="protein sequence ID" value="MCS5709598.1"/>
    <property type="molecule type" value="Genomic_DNA"/>
</dbReference>
<dbReference type="HAMAP" id="MF_01006">
    <property type="entry name" value="Undec_diphosphatase"/>
    <property type="match status" value="1"/>
</dbReference>
<dbReference type="GO" id="GO:0071555">
    <property type="term" value="P:cell wall organization"/>
    <property type="evidence" value="ECO:0007669"/>
    <property type="project" value="UniProtKB-KW"/>
</dbReference>
<dbReference type="GO" id="GO:0008360">
    <property type="term" value="P:regulation of cell shape"/>
    <property type="evidence" value="ECO:0007669"/>
    <property type="project" value="UniProtKB-KW"/>
</dbReference>
<keyword evidence="14" id="KW-0573">Peptidoglycan synthesis</keyword>
<reference evidence="16" key="2">
    <citation type="journal article" date="2016" name="Genome Announc.">
        <title>Draft Genome Sequences of Two Novel Amoeba-Resistant Intranuclear Bacteria, 'Candidatus Berkiella cookevillensis' and 'Candidatus Berkiella aquae'.</title>
        <authorList>
            <person name="Mehari Y.T."/>
            <person name="Arivett B.A."/>
            <person name="Farone A.L."/>
            <person name="Gunderson J.H."/>
            <person name="Farone M.B."/>
        </authorList>
    </citation>
    <scope>NUCLEOTIDE SEQUENCE</scope>
    <source>
        <strain evidence="16">CC99</strain>
    </source>
</reference>
<dbReference type="GO" id="GO:0009252">
    <property type="term" value="P:peptidoglycan biosynthetic process"/>
    <property type="evidence" value="ECO:0007669"/>
    <property type="project" value="UniProtKB-KW"/>
</dbReference>
<keyword evidence="17" id="KW-1185">Reference proteome</keyword>
<keyword evidence="8 14" id="KW-1133">Transmembrane helix</keyword>
<dbReference type="Pfam" id="PF02673">
    <property type="entry name" value="BacA"/>
    <property type="match status" value="1"/>
</dbReference>
<dbReference type="STRING" id="437022.CC99x_01163"/>
<keyword evidence="5 14" id="KW-1003">Cell membrane</keyword>
<name>A0A0Q9YDR4_9GAMM</name>
<protein>
    <recommendedName>
        <fullName evidence="4 14">Undecaprenyl-diphosphatase</fullName>
        <ecNumber evidence="3 14">3.6.1.27</ecNumber>
    </recommendedName>
    <alternativeName>
        <fullName evidence="12 14">Bacitracin resistance protein</fullName>
    </alternativeName>
    <alternativeName>
        <fullName evidence="11 14">Undecaprenyl pyrophosphate phosphatase</fullName>
    </alternativeName>
</protein>
<evidence type="ECO:0000256" key="12">
    <source>
        <dbReference type="ARBA" id="ARBA00032932"/>
    </source>
</evidence>
<evidence type="ECO:0000256" key="9">
    <source>
        <dbReference type="ARBA" id="ARBA00023136"/>
    </source>
</evidence>
<keyword evidence="6 14" id="KW-0812">Transmembrane</keyword>
<evidence type="ECO:0000256" key="1">
    <source>
        <dbReference type="ARBA" id="ARBA00004651"/>
    </source>
</evidence>
<dbReference type="GO" id="GO:0050380">
    <property type="term" value="F:undecaprenyl-diphosphatase activity"/>
    <property type="evidence" value="ECO:0007669"/>
    <property type="project" value="UniProtKB-UniRule"/>
</dbReference>
<dbReference type="AlphaFoldDB" id="A0A0Q9YDR4"/>